<feature type="domain" description="NIF system FeS cluster assembly NifU N-terminal" evidence="1">
    <location>
        <begin position="1"/>
        <end position="120"/>
    </location>
</feature>
<dbReference type="SUPFAM" id="SSF82649">
    <property type="entry name" value="SufE/NifU"/>
    <property type="match status" value="1"/>
</dbReference>
<dbReference type="GO" id="GO:0005506">
    <property type="term" value="F:iron ion binding"/>
    <property type="evidence" value="ECO:0007669"/>
    <property type="project" value="InterPro"/>
</dbReference>
<evidence type="ECO:0000259" key="1">
    <source>
        <dbReference type="Pfam" id="PF01592"/>
    </source>
</evidence>
<dbReference type="EMBL" id="CP117826">
    <property type="protein sequence ID" value="XCC62541.1"/>
    <property type="molecule type" value="Genomic_DNA"/>
</dbReference>
<dbReference type="PANTHER" id="PTHR10093">
    <property type="entry name" value="IRON-SULFUR CLUSTER ASSEMBLY ENZYME NIFU HOMOLOG"/>
    <property type="match status" value="1"/>
</dbReference>
<accession>A0AAU8A9T6</accession>
<name>A0AAU8A9T6_9FIRM</name>
<dbReference type="CDD" id="cd06664">
    <property type="entry name" value="IscU_like"/>
    <property type="match status" value="1"/>
</dbReference>
<reference evidence="2" key="1">
    <citation type="submission" date="2023-02" db="EMBL/GenBank/DDBJ databases">
        <title>Gut commensal Christensenella minuta modulates host metabolism via a new class of secondary bile acids.</title>
        <authorList>
            <person name="Liu C."/>
        </authorList>
    </citation>
    <scope>NUCLEOTIDE SEQUENCE</scope>
    <source>
        <strain evidence="2">CA70</strain>
    </source>
</reference>
<evidence type="ECO:0000313" key="2">
    <source>
        <dbReference type="EMBL" id="XCC62541.1"/>
    </source>
</evidence>
<dbReference type="RefSeq" id="WP_079547658.1">
    <property type="nucleotide sequence ID" value="NZ_CP117826.1"/>
</dbReference>
<dbReference type="GO" id="GO:0051536">
    <property type="term" value="F:iron-sulfur cluster binding"/>
    <property type="evidence" value="ECO:0007669"/>
    <property type="project" value="InterPro"/>
</dbReference>
<sequence length="122" mass="13143">MYTDKLIKHFQEPHNVGVMEDADIVGEAGSPTCGDTTTVYLKMDGDIIKDISFQTYGCAAAIASSSVLTDMVKGKTIEEALKITKNDIVDELGGMPAEKVHCSLLAEDALKAALHKVLMQNK</sequence>
<dbReference type="Gene3D" id="3.90.1010.10">
    <property type="match status" value="1"/>
</dbReference>
<protein>
    <submittedName>
        <fullName evidence="2">Iron-sulfur cluster assembly scaffold protein</fullName>
    </submittedName>
</protein>
<gene>
    <name evidence="2" type="ORF">PUP29_01000</name>
</gene>
<dbReference type="InterPro" id="IPR002871">
    <property type="entry name" value="NIF_FeS_clus_asmbl_NifU_N"/>
</dbReference>
<dbReference type="Pfam" id="PF01592">
    <property type="entry name" value="NifU_N"/>
    <property type="match status" value="1"/>
</dbReference>
<organism evidence="2">
    <name type="scientific">Christensenella massiliensis</name>
    <dbReference type="NCBI Taxonomy" id="1805714"/>
    <lineage>
        <taxon>Bacteria</taxon>
        <taxon>Bacillati</taxon>
        <taxon>Bacillota</taxon>
        <taxon>Clostridia</taxon>
        <taxon>Christensenellales</taxon>
        <taxon>Christensenellaceae</taxon>
        <taxon>Christensenella</taxon>
    </lineage>
</organism>
<dbReference type="GO" id="GO:0016226">
    <property type="term" value="P:iron-sulfur cluster assembly"/>
    <property type="evidence" value="ECO:0007669"/>
    <property type="project" value="InterPro"/>
</dbReference>
<proteinExistence type="predicted"/>
<dbReference type="AlphaFoldDB" id="A0AAU8A9T6"/>